<feature type="transmembrane region" description="Helical" evidence="2">
    <location>
        <begin position="15"/>
        <end position="35"/>
    </location>
</feature>
<feature type="compositionally biased region" description="Acidic residues" evidence="1">
    <location>
        <begin position="394"/>
        <end position="403"/>
    </location>
</feature>
<accession>A0ABP5MMS8</accession>
<protein>
    <submittedName>
        <fullName evidence="3">Uncharacterized protein</fullName>
    </submittedName>
</protein>
<feature type="region of interest" description="Disordered" evidence="1">
    <location>
        <begin position="347"/>
        <end position="412"/>
    </location>
</feature>
<comment type="caution">
    <text evidence="3">The sequence shown here is derived from an EMBL/GenBank/DDBJ whole genome shotgun (WGS) entry which is preliminary data.</text>
</comment>
<dbReference type="Proteomes" id="UP001501599">
    <property type="component" value="Unassembled WGS sequence"/>
</dbReference>
<keyword evidence="4" id="KW-1185">Reference proteome</keyword>
<name>A0ABP5MMS8_9MICO</name>
<reference evidence="4" key="1">
    <citation type="journal article" date="2019" name="Int. J. Syst. Evol. Microbiol.">
        <title>The Global Catalogue of Microorganisms (GCM) 10K type strain sequencing project: providing services to taxonomists for standard genome sequencing and annotation.</title>
        <authorList>
            <consortium name="The Broad Institute Genomics Platform"/>
            <consortium name="The Broad Institute Genome Sequencing Center for Infectious Disease"/>
            <person name="Wu L."/>
            <person name="Ma J."/>
        </authorList>
    </citation>
    <scope>NUCLEOTIDE SEQUENCE [LARGE SCALE GENOMIC DNA]</scope>
    <source>
        <strain evidence="4">JCM 16026</strain>
    </source>
</reference>
<organism evidence="3 4">
    <name type="scientific">Agrococcus versicolor</name>
    <dbReference type="NCBI Taxonomy" id="501482"/>
    <lineage>
        <taxon>Bacteria</taxon>
        <taxon>Bacillati</taxon>
        <taxon>Actinomycetota</taxon>
        <taxon>Actinomycetes</taxon>
        <taxon>Micrococcales</taxon>
        <taxon>Microbacteriaceae</taxon>
        <taxon>Agrococcus</taxon>
    </lineage>
</organism>
<proteinExistence type="predicted"/>
<keyword evidence="2" id="KW-1133">Transmembrane helix</keyword>
<dbReference type="EMBL" id="BAAAQT010000008">
    <property type="protein sequence ID" value="GAA2175897.1"/>
    <property type="molecule type" value="Genomic_DNA"/>
</dbReference>
<gene>
    <name evidence="3" type="ORF">GCM10009846_27580</name>
</gene>
<evidence type="ECO:0000313" key="4">
    <source>
        <dbReference type="Proteomes" id="UP001501599"/>
    </source>
</evidence>
<sequence>MDLCVLPQTGMGEQWLLLVVVAAVVLAAGVALAVSGRARRSVLTGLGALAIVGALVVGGIGGAPSAQADAGSADCVTAPMRPAPAAAAIVVTPGIPTTTVQCAAEPTLQVPTTTGVVYSQTRTGSSVTVTAAAAPGYALLAGAVTSWTYDLTPTTRAPWPVTLPATTQATLLVDFSNQSDTYPMDPADPVLVPSLQAAQDAGALTYALDGSGYTESQQFGVFDGETDEQLATGTVRITYPVDLAYDFAENQYLLTFIGEPEDLDAQYDAQLDALTAPFPGSYARPVADFPPAIEITGLEIDASYEPGPGCATETAVVALEADVEFVLPPVLDREGVDALGRALPDSATAFGEPAQTLTEDEGTQESALTDQSAPVEGPAVTDGSDASDASDATDAPDAEEPTVDESIVVVEP</sequence>
<evidence type="ECO:0000256" key="1">
    <source>
        <dbReference type="SAM" id="MobiDB-lite"/>
    </source>
</evidence>
<evidence type="ECO:0000256" key="2">
    <source>
        <dbReference type="SAM" id="Phobius"/>
    </source>
</evidence>
<evidence type="ECO:0000313" key="3">
    <source>
        <dbReference type="EMBL" id="GAA2175897.1"/>
    </source>
</evidence>
<keyword evidence="2" id="KW-0812">Transmembrane</keyword>
<keyword evidence="2" id="KW-0472">Membrane</keyword>
<feature type="transmembrane region" description="Helical" evidence="2">
    <location>
        <begin position="42"/>
        <end position="63"/>
    </location>
</feature>